<keyword evidence="6" id="KW-1185">Reference proteome</keyword>
<gene>
    <name evidence="4" type="ORF">DP176_04930</name>
    <name evidence="3" type="ORF">Pas1_06580</name>
</gene>
<dbReference type="PANTHER" id="PTHR42852">
    <property type="entry name" value="THIOL:DISULFIDE INTERCHANGE PROTEIN DSBE"/>
    <property type="match status" value="1"/>
</dbReference>
<name>A0A2Z4JLC8_9BURK</name>
<dbReference type="Proteomes" id="UP000251072">
    <property type="component" value="Unassembled WGS sequence"/>
</dbReference>
<evidence type="ECO:0000259" key="2">
    <source>
        <dbReference type="PROSITE" id="PS51352"/>
    </source>
</evidence>
<dbReference type="InterPro" id="IPR013766">
    <property type="entry name" value="Thioredoxin_domain"/>
</dbReference>
<protein>
    <submittedName>
        <fullName evidence="3">TlpA family protein disulfide reductase</fullName>
    </submittedName>
</protein>
<dbReference type="PROSITE" id="PS51352">
    <property type="entry name" value="THIOREDOXIN_2"/>
    <property type="match status" value="1"/>
</dbReference>
<dbReference type="EMBL" id="QMCH01000003">
    <property type="protein sequence ID" value="RAZ41927.1"/>
    <property type="molecule type" value="Genomic_DNA"/>
</dbReference>
<evidence type="ECO:0000313" key="6">
    <source>
        <dbReference type="Proteomes" id="UP000251072"/>
    </source>
</evidence>
<keyword evidence="1" id="KW-0676">Redox-active center</keyword>
<proteinExistence type="predicted"/>
<reference evidence="5" key="1">
    <citation type="submission" date="2018-06" db="EMBL/GenBank/DDBJ databases">
        <title>Description of a new Polynucleobacter species.</title>
        <authorList>
            <person name="Hahn M.W."/>
        </authorList>
    </citation>
    <scope>NUCLEOTIDE SEQUENCE [LARGE SCALE GENOMIC DNA]</scope>
    <source>
        <strain evidence="5">MG-25-Pas1-D2</strain>
    </source>
</reference>
<dbReference type="AlphaFoldDB" id="A0A2Z4JLC8"/>
<accession>A0A2Z4JLC8</accession>
<organism evidence="3 5">
    <name type="scientific">Polynucleobacter paneuropaeus</name>
    <dbReference type="NCBI Taxonomy" id="2527775"/>
    <lineage>
        <taxon>Bacteria</taxon>
        <taxon>Pseudomonadati</taxon>
        <taxon>Pseudomonadota</taxon>
        <taxon>Betaproteobacteria</taxon>
        <taxon>Burkholderiales</taxon>
        <taxon>Burkholderiaceae</taxon>
        <taxon>Polynucleobacter</taxon>
    </lineage>
</organism>
<sequence length="176" mass="19937">MEFHEILIQMTRVYQILFVLLTSALANIAFAGIEVGQPAPNIEGTLIDGKPFSLQANKGKVVLVNFWASWCEPCREEMPAIEAFLKKNKSKGLEVLAITVDKPADMQQAKQIMQNYPFLFAEKKQMDYSDYGRIWRIPSTFIIDKQGILRKNGMTGDARVDTKLLEELVTPLLNTQ</sequence>
<dbReference type="CDD" id="cd02966">
    <property type="entry name" value="TlpA_like_family"/>
    <property type="match status" value="1"/>
</dbReference>
<dbReference type="GO" id="GO:0016209">
    <property type="term" value="F:antioxidant activity"/>
    <property type="evidence" value="ECO:0007669"/>
    <property type="project" value="InterPro"/>
</dbReference>
<dbReference type="Pfam" id="PF00578">
    <property type="entry name" value="AhpC-TSA"/>
    <property type="match status" value="1"/>
</dbReference>
<evidence type="ECO:0000313" key="4">
    <source>
        <dbReference type="EMBL" id="RAZ41927.1"/>
    </source>
</evidence>
<reference evidence="3" key="3">
    <citation type="journal article" date="2019" name="Int. J. Syst. Evol. Microbiol.">
        <title>Polynucleobacter paneuropaeus sp. nov., characterized by six strains isolated from freshwater lakes located along a 3000 km north-south cross-section across Europe.</title>
        <authorList>
            <person name="Hoetzinger M."/>
            <person name="Schmidt J."/>
            <person name="Pitt A."/>
            <person name="Koll U."/>
            <person name="Lang E."/>
            <person name="Hahn M.W."/>
        </authorList>
    </citation>
    <scope>NUCLEOTIDE SEQUENCE</scope>
    <source>
        <strain evidence="3">MG-25-Pas1-D2</strain>
    </source>
</reference>
<feature type="domain" description="Thioredoxin" evidence="2">
    <location>
        <begin position="33"/>
        <end position="174"/>
    </location>
</feature>
<dbReference type="PANTHER" id="PTHR42852:SF17">
    <property type="entry name" value="THIOREDOXIN-LIKE PROTEIN HI_1115"/>
    <property type="match status" value="1"/>
</dbReference>
<dbReference type="InterPro" id="IPR036249">
    <property type="entry name" value="Thioredoxin-like_sf"/>
</dbReference>
<dbReference type="InterPro" id="IPR017937">
    <property type="entry name" value="Thioredoxin_CS"/>
</dbReference>
<evidence type="ECO:0000313" key="3">
    <source>
        <dbReference type="EMBL" id="AWW50076.1"/>
    </source>
</evidence>
<dbReference type="EMBL" id="CP030085">
    <property type="protein sequence ID" value="AWW50076.1"/>
    <property type="molecule type" value="Genomic_DNA"/>
</dbReference>
<dbReference type="SUPFAM" id="SSF52833">
    <property type="entry name" value="Thioredoxin-like"/>
    <property type="match status" value="1"/>
</dbReference>
<evidence type="ECO:0000256" key="1">
    <source>
        <dbReference type="ARBA" id="ARBA00023284"/>
    </source>
</evidence>
<dbReference type="Proteomes" id="UP000248592">
    <property type="component" value="Chromosome"/>
</dbReference>
<dbReference type="PROSITE" id="PS00194">
    <property type="entry name" value="THIOREDOXIN_1"/>
    <property type="match status" value="1"/>
</dbReference>
<evidence type="ECO:0000313" key="5">
    <source>
        <dbReference type="Proteomes" id="UP000248592"/>
    </source>
</evidence>
<dbReference type="Gene3D" id="3.40.30.10">
    <property type="entry name" value="Glutaredoxin"/>
    <property type="match status" value="1"/>
</dbReference>
<dbReference type="InterPro" id="IPR000866">
    <property type="entry name" value="AhpC/TSA"/>
</dbReference>
<dbReference type="GO" id="GO:0015036">
    <property type="term" value="F:disulfide oxidoreductase activity"/>
    <property type="evidence" value="ECO:0007669"/>
    <property type="project" value="UniProtKB-ARBA"/>
</dbReference>
<dbReference type="InterPro" id="IPR050553">
    <property type="entry name" value="Thioredoxin_ResA/DsbE_sf"/>
</dbReference>
<reference evidence="4 6" key="2">
    <citation type="submission" date="2018-06" db="EMBL/GenBank/DDBJ databases">
        <title>Genome of strain Polynucleobacter sp. FUKU-NW-11.</title>
        <authorList>
            <person name="Hahn M.W."/>
        </authorList>
    </citation>
    <scope>NUCLEOTIDE SEQUENCE [LARGE SCALE GENOMIC DNA]</scope>
    <source>
        <strain evidence="4">FUKU-NW-11</strain>
        <strain evidence="6">FUKU-NW11</strain>
    </source>
</reference>